<evidence type="ECO:0000256" key="1">
    <source>
        <dbReference type="SAM" id="MobiDB-lite"/>
    </source>
</evidence>
<feature type="chain" id="PRO_5035214630" description="Pyrrolo-quinoline quinone repeat domain-containing protein" evidence="2">
    <location>
        <begin position="20"/>
        <end position="455"/>
    </location>
</feature>
<dbReference type="Proteomes" id="UP000642748">
    <property type="component" value="Unassembled WGS sequence"/>
</dbReference>
<evidence type="ECO:0000313" key="5">
    <source>
        <dbReference type="Proteomes" id="UP000642748"/>
    </source>
</evidence>
<feature type="domain" description="Pyrrolo-quinoline quinone repeat" evidence="3">
    <location>
        <begin position="69"/>
        <end position="205"/>
    </location>
</feature>
<name>A0A8J3VQ57_9ACTN</name>
<dbReference type="InterPro" id="IPR002372">
    <property type="entry name" value="PQQ_rpt_dom"/>
</dbReference>
<dbReference type="Gene3D" id="2.130.10.10">
    <property type="entry name" value="YVTN repeat-like/Quinoprotein amine dehydrogenase"/>
    <property type="match status" value="1"/>
</dbReference>
<organism evidence="4 5">
    <name type="scientific">Rugosimonospora africana</name>
    <dbReference type="NCBI Taxonomy" id="556532"/>
    <lineage>
        <taxon>Bacteria</taxon>
        <taxon>Bacillati</taxon>
        <taxon>Actinomycetota</taxon>
        <taxon>Actinomycetes</taxon>
        <taxon>Micromonosporales</taxon>
        <taxon>Micromonosporaceae</taxon>
        <taxon>Rugosimonospora</taxon>
    </lineage>
</organism>
<feature type="domain" description="Pyrrolo-quinoline quinone repeat" evidence="3">
    <location>
        <begin position="350"/>
        <end position="454"/>
    </location>
</feature>
<dbReference type="EMBL" id="BONZ01000027">
    <property type="protein sequence ID" value="GIH14667.1"/>
    <property type="molecule type" value="Genomic_DNA"/>
</dbReference>
<protein>
    <recommendedName>
        <fullName evidence="3">Pyrrolo-quinoline quinone repeat domain-containing protein</fullName>
    </recommendedName>
</protein>
<feature type="region of interest" description="Disordered" evidence="1">
    <location>
        <begin position="14"/>
        <end position="62"/>
    </location>
</feature>
<evidence type="ECO:0000256" key="2">
    <source>
        <dbReference type="SAM" id="SignalP"/>
    </source>
</evidence>
<feature type="signal peptide" evidence="2">
    <location>
        <begin position="1"/>
        <end position="19"/>
    </location>
</feature>
<dbReference type="SUPFAM" id="SSF50998">
    <property type="entry name" value="Quinoprotein alcohol dehydrogenase-like"/>
    <property type="match status" value="2"/>
</dbReference>
<dbReference type="Gene3D" id="2.140.10.10">
    <property type="entry name" value="Quinoprotein alcohol dehydrogenase-like superfamily"/>
    <property type="match status" value="1"/>
</dbReference>
<comment type="caution">
    <text evidence="4">The sequence shown here is derived from an EMBL/GenBank/DDBJ whole genome shotgun (WGS) entry which is preliminary data.</text>
</comment>
<evidence type="ECO:0000259" key="3">
    <source>
        <dbReference type="Pfam" id="PF13360"/>
    </source>
</evidence>
<reference evidence="4" key="1">
    <citation type="submission" date="2021-01" db="EMBL/GenBank/DDBJ databases">
        <title>Whole genome shotgun sequence of Rugosimonospora africana NBRC 104875.</title>
        <authorList>
            <person name="Komaki H."/>
            <person name="Tamura T."/>
        </authorList>
    </citation>
    <scope>NUCLEOTIDE SEQUENCE</scope>
    <source>
        <strain evidence="4">NBRC 104875</strain>
    </source>
</reference>
<gene>
    <name evidence="4" type="ORF">Raf01_28390</name>
</gene>
<dbReference type="AlphaFoldDB" id="A0A8J3VQ57"/>
<dbReference type="SMART" id="SM00564">
    <property type="entry name" value="PQQ"/>
    <property type="match status" value="3"/>
</dbReference>
<dbReference type="InterPro" id="IPR011047">
    <property type="entry name" value="Quinoprotein_ADH-like_sf"/>
</dbReference>
<sequence>MAAAVALVAAAAGCGSEPAAGPTPSEQTITTPSGTTAASPGPVGDADWPTYHHDNARTGVAPGFPTLGTASVAWTSRLDGAVYGQPIVVGGMVYAATENDTVYALDPATGKAKWSRHLATPVPQHDLPCGNIDPLGITSTMVYDPATGLVFALAESTGGHHTLYGVDAATGTVRVVRAAEPPKGDPIAHQQRSALTLLDGKVYVAYGGLAGDCAHYIGSVVAVPTVGNGPVASYAVPTTREAGIWAPGGAAVLDGHLLYAVGNGESTSGYDGSDSVLELDPQLKLTDRFSPSTWADDNAHDLDLGSMSPAVVGTHVLIAGKRGTGYVLDGKHFGGIGGEVAKTEICKAFGGSAVNGDTVYVPCTDGTRAVRVDSAGKPQVLWHTTVPARGAPVLGGGAVWVVDYEDGLLYLLDPASGAVRQKLSIGTAPHFASPTLAGEQAYVGTLTGVVAVRPS</sequence>
<dbReference type="PANTHER" id="PTHR34512">
    <property type="entry name" value="CELL SURFACE PROTEIN"/>
    <property type="match status" value="1"/>
</dbReference>
<dbReference type="PANTHER" id="PTHR34512:SF30">
    <property type="entry name" value="OUTER MEMBRANE PROTEIN ASSEMBLY FACTOR BAMB"/>
    <property type="match status" value="1"/>
</dbReference>
<proteinExistence type="predicted"/>
<feature type="compositionally biased region" description="Polar residues" evidence="1">
    <location>
        <begin position="24"/>
        <end position="38"/>
    </location>
</feature>
<keyword evidence="2" id="KW-0732">Signal</keyword>
<dbReference type="InterPro" id="IPR018391">
    <property type="entry name" value="PQQ_b-propeller_rpt"/>
</dbReference>
<keyword evidence="5" id="KW-1185">Reference proteome</keyword>
<evidence type="ECO:0000313" key="4">
    <source>
        <dbReference type="EMBL" id="GIH14667.1"/>
    </source>
</evidence>
<accession>A0A8J3VQ57</accession>
<dbReference type="Pfam" id="PF13360">
    <property type="entry name" value="PQQ_2"/>
    <property type="match status" value="2"/>
</dbReference>
<dbReference type="InterPro" id="IPR015943">
    <property type="entry name" value="WD40/YVTN_repeat-like_dom_sf"/>
</dbReference>